<feature type="transmembrane region" description="Helical" evidence="1">
    <location>
        <begin position="92"/>
        <end position="111"/>
    </location>
</feature>
<keyword evidence="4" id="KW-1185">Reference proteome</keyword>
<dbReference type="Pfam" id="PF04397">
    <property type="entry name" value="LytTR"/>
    <property type="match status" value="1"/>
</dbReference>
<keyword evidence="1" id="KW-0812">Transmembrane</keyword>
<accession>A0A255Z662</accession>
<proteinExistence type="predicted"/>
<feature type="transmembrane region" description="Helical" evidence="1">
    <location>
        <begin position="131"/>
        <end position="153"/>
    </location>
</feature>
<dbReference type="InterPro" id="IPR007492">
    <property type="entry name" value="LytTR_DNA-bd_dom"/>
</dbReference>
<keyword evidence="1" id="KW-1133">Transmembrane helix</keyword>
<dbReference type="SMART" id="SM00850">
    <property type="entry name" value="LytTR"/>
    <property type="match status" value="1"/>
</dbReference>
<dbReference type="EMBL" id="NOXU01000019">
    <property type="protein sequence ID" value="OYQ36922.1"/>
    <property type="molecule type" value="Genomic_DNA"/>
</dbReference>
<dbReference type="Proteomes" id="UP000216998">
    <property type="component" value="Unassembled WGS sequence"/>
</dbReference>
<feature type="domain" description="HTH LytTR-type" evidence="2">
    <location>
        <begin position="206"/>
        <end position="295"/>
    </location>
</feature>
<evidence type="ECO:0000313" key="4">
    <source>
        <dbReference type="Proteomes" id="UP000216998"/>
    </source>
</evidence>
<dbReference type="RefSeq" id="WP_094453504.1">
    <property type="nucleotide sequence ID" value="NZ_NOXU01000019.1"/>
</dbReference>
<protein>
    <recommendedName>
        <fullName evidence="2">HTH LytTR-type domain-containing protein</fullName>
    </recommendedName>
</protein>
<gene>
    <name evidence="3" type="ORF">CHU95_02745</name>
</gene>
<comment type="caution">
    <text evidence="3">The sequence shown here is derived from an EMBL/GenBank/DDBJ whole genome shotgun (WGS) entry which is preliminary data.</text>
</comment>
<dbReference type="GO" id="GO:0003677">
    <property type="term" value="F:DNA binding"/>
    <property type="evidence" value="ECO:0007669"/>
    <property type="project" value="InterPro"/>
</dbReference>
<dbReference type="PROSITE" id="PS50930">
    <property type="entry name" value="HTH_LYTTR"/>
    <property type="match status" value="1"/>
</dbReference>
<dbReference type="AlphaFoldDB" id="A0A255Z662"/>
<evidence type="ECO:0000256" key="1">
    <source>
        <dbReference type="SAM" id="Phobius"/>
    </source>
</evidence>
<feature type="transmembrane region" description="Helical" evidence="1">
    <location>
        <begin position="27"/>
        <end position="45"/>
    </location>
</feature>
<dbReference type="Gene3D" id="2.40.50.1020">
    <property type="entry name" value="LytTr DNA-binding domain"/>
    <property type="match status" value="1"/>
</dbReference>
<evidence type="ECO:0000313" key="3">
    <source>
        <dbReference type="EMBL" id="OYQ36922.1"/>
    </source>
</evidence>
<keyword evidence="1" id="KW-0472">Membrane</keyword>
<evidence type="ECO:0000259" key="2">
    <source>
        <dbReference type="PROSITE" id="PS50930"/>
    </source>
</evidence>
<organism evidence="3 4">
    <name type="scientific">Niveispirillum lacus</name>
    <dbReference type="NCBI Taxonomy" id="1981099"/>
    <lineage>
        <taxon>Bacteria</taxon>
        <taxon>Pseudomonadati</taxon>
        <taxon>Pseudomonadota</taxon>
        <taxon>Alphaproteobacteria</taxon>
        <taxon>Rhodospirillales</taxon>
        <taxon>Azospirillaceae</taxon>
        <taxon>Niveispirillum</taxon>
    </lineage>
</organism>
<reference evidence="3 4" key="1">
    <citation type="submission" date="2017-07" db="EMBL/GenBank/DDBJ databases">
        <title>Niveispirillum cyanobacteriorum sp. nov., isolated from cyanobacterial aggregates in a eutrophic lake.</title>
        <authorList>
            <person name="Cai H."/>
        </authorList>
    </citation>
    <scope>NUCLEOTIDE SEQUENCE [LARGE SCALE GENOMIC DNA]</scope>
    <source>
        <strain evidence="4">TH1-14</strain>
    </source>
</reference>
<name>A0A255Z662_9PROT</name>
<sequence>MNNFKQQIANDHGVGMRDQIKQWGRSWVGYHGTGMVFLISIFTALDPSPSQGRDIPDRIIFWSAHIGSGLLILILCQSVLAHTRLFRRKPAWVSIAAAGIMGALAFTPIALGLDQLFPDLDADPVDGSVGVLGMLGEEFAGFLVPFIGSWFLLNAPKLMESGKLAATTTQEDHAALVPISEPASTLSAAILDGFLDRVPPRLGRTIVALSAELHYLRVHTTLGEALILYSFGQAVIEMDGTDIAGMQIHRSHWVALKQVVALEKEGERLICVMPGSLRFPVSRPYRPALRAALRGLLE</sequence>
<feature type="transmembrane region" description="Helical" evidence="1">
    <location>
        <begin position="60"/>
        <end position="80"/>
    </location>
</feature>
<dbReference type="OrthoDB" id="7028951at2"/>